<dbReference type="AlphaFoldDB" id="A0A7J0CGX1"/>
<dbReference type="EMBL" id="BLWD01000001">
    <property type="protein sequence ID" value="GFN01538.1"/>
    <property type="molecule type" value="Genomic_DNA"/>
</dbReference>
<dbReference type="SUPFAM" id="SSF52777">
    <property type="entry name" value="CoA-dependent acyltransferases"/>
    <property type="match status" value="1"/>
</dbReference>
<dbReference type="PANTHER" id="PTHR45398">
    <property type="match status" value="1"/>
</dbReference>
<dbReference type="Gene3D" id="3.30.559.30">
    <property type="entry name" value="Nonribosomal peptide synthetase, condensation domain"/>
    <property type="match status" value="1"/>
</dbReference>
<dbReference type="Pfam" id="PF00668">
    <property type="entry name" value="Condensation"/>
    <property type="match status" value="1"/>
</dbReference>
<protein>
    <recommendedName>
        <fullName evidence="1">Condensation domain-containing protein</fullName>
    </recommendedName>
</protein>
<feature type="domain" description="Condensation" evidence="1">
    <location>
        <begin position="1"/>
        <end position="151"/>
    </location>
</feature>
<accession>A0A7J0CGX1</accession>
<organism evidence="2 3">
    <name type="scientific">Streptomyces microflavus</name>
    <name type="common">Streptomyces lipmanii</name>
    <dbReference type="NCBI Taxonomy" id="1919"/>
    <lineage>
        <taxon>Bacteria</taxon>
        <taxon>Bacillati</taxon>
        <taxon>Actinomycetota</taxon>
        <taxon>Actinomycetes</taxon>
        <taxon>Kitasatosporales</taxon>
        <taxon>Streptomycetaceae</taxon>
        <taxon>Streptomyces</taxon>
    </lineage>
</organism>
<comment type="caution">
    <text evidence="2">The sequence shown here is derived from an EMBL/GenBank/DDBJ whole genome shotgun (WGS) entry which is preliminary data.</text>
</comment>
<gene>
    <name evidence="2" type="ORF">Smic_00940</name>
</gene>
<evidence type="ECO:0000313" key="2">
    <source>
        <dbReference type="EMBL" id="GFN01538.1"/>
    </source>
</evidence>
<name>A0A7J0CGX1_STRMI</name>
<evidence type="ECO:0000313" key="3">
    <source>
        <dbReference type="Proteomes" id="UP000498740"/>
    </source>
</evidence>
<sequence>MSWLIILDDLATALSGAALPPPTTPYAEYAEALAVRSAESADGLGHWITTLQAPPLDTAAPTELRETTVVLPPDLSDLVTRTAPGALGVGLTELLCGALRTALTHIQPTPSDLAIDLERHGRVPAEEHHDYTRTVGWFTSIAPVRLTPHTDPVAAAREIADRQPDEEGHVAYGRLRYLNPQTAPS</sequence>
<dbReference type="GO" id="GO:0003824">
    <property type="term" value="F:catalytic activity"/>
    <property type="evidence" value="ECO:0007669"/>
    <property type="project" value="InterPro"/>
</dbReference>
<evidence type="ECO:0000259" key="1">
    <source>
        <dbReference type="Pfam" id="PF00668"/>
    </source>
</evidence>
<dbReference type="InterPro" id="IPR001242">
    <property type="entry name" value="Condensation_dom"/>
</dbReference>
<reference evidence="2 3" key="1">
    <citation type="submission" date="2020-05" db="EMBL/GenBank/DDBJ databases">
        <title>Whole genome shotgun sequence of Streptomyces microflavus NBRC 13062.</title>
        <authorList>
            <person name="Komaki H."/>
            <person name="Tamura T."/>
        </authorList>
    </citation>
    <scope>NUCLEOTIDE SEQUENCE [LARGE SCALE GENOMIC DNA]</scope>
    <source>
        <strain evidence="2 3">NBRC 13062</strain>
    </source>
</reference>
<dbReference type="PANTHER" id="PTHR45398:SF1">
    <property type="entry name" value="ENZYME, PUTATIVE (JCVI)-RELATED"/>
    <property type="match status" value="1"/>
</dbReference>
<proteinExistence type="predicted"/>
<dbReference type="Proteomes" id="UP000498740">
    <property type="component" value="Unassembled WGS sequence"/>
</dbReference>